<evidence type="ECO:0000256" key="8">
    <source>
        <dbReference type="ARBA" id="ARBA00022741"/>
    </source>
</evidence>
<dbReference type="SUPFAM" id="SSF54631">
    <property type="entry name" value="CBS-domain pair"/>
    <property type="match status" value="1"/>
</dbReference>
<dbReference type="PANTHER" id="PTHR47788">
    <property type="entry name" value="POLYA POLYMERASE"/>
    <property type="match status" value="1"/>
</dbReference>
<dbReference type="RefSeq" id="WP_120192464.1">
    <property type="nucleotide sequence ID" value="NZ_RAPK01000007.1"/>
</dbReference>
<protein>
    <submittedName>
        <fullName evidence="14">tRNA nucleotidyltransferase (CCA-adding enzyme)</fullName>
    </submittedName>
</protein>
<dbReference type="SUPFAM" id="SSF81301">
    <property type="entry name" value="Nucleotidyltransferase"/>
    <property type="match status" value="1"/>
</dbReference>
<name>A0A419V6R3_9BACL</name>
<dbReference type="InterPro" id="IPR043519">
    <property type="entry name" value="NT_sf"/>
</dbReference>
<dbReference type="GO" id="GO:0016779">
    <property type="term" value="F:nucleotidyltransferase activity"/>
    <property type="evidence" value="ECO:0007669"/>
    <property type="project" value="UniProtKB-KW"/>
</dbReference>
<evidence type="ECO:0000256" key="10">
    <source>
        <dbReference type="ARBA" id="ARBA00022884"/>
    </source>
</evidence>
<dbReference type="Gene3D" id="3.30.460.10">
    <property type="entry name" value="Beta Polymerase, domain 2"/>
    <property type="match status" value="1"/>
</dbReference>
<dbReference type="PROSITE" id="PS51371">
    <property type="entry name" value="CBS"/>
    <property type="match status" value="2"/>
</dbReference>
<dbReference type="Pfam" id="PF01368">
    <property type="entry name" value="DHH"/>
    <property type="match status" value="1"/>
</dbReference>
<dbReference type="GO" id="GO:0008033">
    <property type="term" value="P:tRNA processing"/>
    <property type="evidence" value="ECO:0007669"/>
    <property type="project" value="UniProtKB-KW"/>
</dbReference>
<comment type="cofactor">
    <cofactor evidence="1">
        <name>Mg(2+)</name>
        <dbReference type="ChEBI" id="CHEBI:18420"/>
    </cofactor>
</comment>
<evidence type="ECO:0000313" key="15">
    <source>
        <dbReference type="Proteomes" id="UP000285120"/>
    </source>
</evidence>
<keyword evidence="4 12" id="KW-0808">Transferase</keyword>
<feature type="domain" description="CBS" evidence="13">
    <location>
        <begin position="375"/>
        <end position="433"/>
    </location>
</feature>
<dbReference type="AlphaFoldDB" id="A0A419V6R3"/>
<dbReference type="GO" id="GO:0000049">
    <property type="term" value="F:tRNA binding"/>
    <property type="evidence" value="ECO:0007669"/>
    <property type="project" value="UniProtKB-KW"/>
</dbReference>
<dbReference type="SMART" id="SM00116">
    <property type="entry name" value="CBS"/>
    <property type="match status" value="2"/>
</dbReference>
<dbReference type="Pfam" id="PF00571">
    <property type="entry name" value="CBS"/>
    <property type="match status" value="2"/>
</dbReference>
<evidence type="ECO:0000256" key="7">
    <source>
        <dbReference type="ARBA" id="ARBA00022723"/>
    </source>
</evidence>
<evidence type="ECO:0000256" key="2">
    <source>
        <dbReference type="ARBA" id="ARBA00007265"/>
    </source>
</evidence>
<gene>
    <name evidence="14" type="ORF">ATL39_1297</name>
</gene>
<dbReference type="InterPro" id="IPR001667">
    <property type="entry name" value="DDH_dom"/>
</dbReference>
<keyword evidence="7" id="KW-0479">Metal-binding</keyword>
<dbReference type="InterPro" id="IPR002646">
    <property type="entry name" value="PolA_pol_head_dom"/>
</dbReference>
<comment type="similarity">
    <text evidence="2 12">Belongs to the tRNA nucleotidyltransferase/poly(A) polymerase family.</text>
</comment>
<dbReference type="InterPro" id="IPR046342">
    <property type="entry name" value="CBS_dom_sf"/>
</dbReference>
<dbReference type="Gene3D" id="3.10.310.30">
    <property type="match status" value="1"/>
</dbReference>
<dbReference type="SUPFAM" id="SSF64182">
    <property type="entry name" value="DHH phosphoesterases"/>
    <property type="match status" value="1"/>
</dbReference>
<keyword evidence="15" id="KW-1185">Reference proteome</keyword>
<evidence type="ECO:0000256" key="6">
    <source>
        <dbReference type="ARBA" id="ARBA00022695"/>
    </source>
</evidence>
<keyword evidence="9" id="KW-0460">Magnesium</keyword>
<keyword evidence="3" id="KW-0820">tRNA-binding</keyword>
<dbReference type="PANTHER" id="PTHR47788:SF1">
    <property type="entry name" value="A-ADDING TRNA NUCLEOTIDYLTRANSFERASE"/>
    <property type="match status" value="1"/>
</dbReference>
<proteinExistence type="inferred from homology"/>
<keyword evidence="8" id="KW-0547">Nucleotide-binding</keyword>
<dbReference type="InterPro" id="IPR000644">
    <property type="entry name" value="CBS_dom"/>
</dbReference>
<dbReference type="EMBL" id="RAPK01000007">
    <property type="protein sequence ID" value="RKD75596.1"/>
    <property type="molecule type" value="Genomic_DNA"/>
</dbReference>
<evidence type="ECO:0000256" key="11">
    <source>
        <dbReference type="PROSITE-ProRule" id="PRU00703"/>
    </source>
</evidence>
<dbReference type="Gene3D" id="1.10.3090.10">
    <property type="entry name" value="cca-adding enzyme, domain 2"/>
    <property type="match status" value="1"/>
</dbReference>
<comment type="caution">
    <text evidence="14">The sequence shown here is derived from an EMBL/GenBank/DDBJ whole genome shotgun (WGS) entry which is preliminary data.</text>
</comment>
<dbReference type="GO" id="GO:0046872">
    <property type="term" value="F:metal ion binding"/>
    <property type="evidence" value="ECO:0007669"/>
    <property type="project" value="UniProtKB-KW"/>
</dbReference>
<keyword evidence="11" id="KW-0129">CBS domain</keyword>
<dbReference type="Gene3D" id="3.90.1640.10">
    <property type="entry name" value="inorganic pyrophosphatase (n-terminal core)"/>
    <property type="match status" value="1"/>
</dbReference>
<dbReference type="InterPro" id="IPR038763">
    <property type="entry name" value="DHH_sf"/>
</dbReference>
<keyword evidence="6" id="KW-0548">Nucleotidyltransferase</keyword>
<evidence type="ECO:0000313" key="14">
    <source>
        <dbReference type="EMBL" id="RKD75596.1"/>
    </source>
</evidence>
<evidence type="ECO:0000259" key="13">
    <source>
        <dbReference type="PROSITE" id="PS51371"/>
    </source>
</evidence>
<dbReference type="SUPFAM" id="SSF81891">
    <property type="entry name" value="Poly A polymerase C-terminal region-like"/>
    <property type="match status" value="1"/>
</dbReference>
<dbReference type="GO" id="GO:0000166">
    <property type="term" value="F:nucleotide binding"/>
    <property type="evidence" value="ECO:0007669"/>
    <property type="project" value="UniProtKB-KW"/>
</dbReference>
<accession>A0A419V6R3</accession>
<reference evidence="14 15" key="1">
    <citation type="submission" date="2018-09" db="EMBL/GenBank/DDBJ databases">
        <title>Genomic Encyclopedia of Archaeal and Bacterial Type Strains, Phase II (KMG-II): from individual species to whole genera.</title>
        <authorList>
            <person name="Goeker M."/>
        </authorList>
    </citation>
    <scope>NUCLEOTIDE SEQUENCE [LARGE SCALE GENOMIC DNA]</scope>
    <source>
        <strain evidence="14 15">DSM 17008</strain>
    </source>
</reference>
<evidence type="ECO:0000256" key="3">
    <source>
        <dbReference type="ARBA" id="ARBA00022555"/>
    </source>
</evidence>
<dbReference type="Proteomes" id="UP000285120">
    <property type="component" value="Unassembled WGS sequence"/>
</dbReference>
<dbReference type="CDD" id="cd05398">
    <property type="entry name" value="NT_ClassII-CCAase"/>
    <property type="match status" value="1"/>
</dbReference>
<dbReference type="CDD" id="cd04595">
    <property type="entry name" value="CBS_pair_DHH_polyA_Pol_assoc"/>
    <property type="match status" value="1"/>
</dbReference>
<keyword evidence="5" id="KW-0819">tRNA processing</keyword>
<organism evidence="14 15">
    <name type="scientific">Sinobaca qinghaiensis</name>
    <dbReference type="NCBI Taxonomy" id="342944"/>
    <lineage>
        <taxon>Bacteria</taxon>
        <taxon>Bacillati</taxon>
        <taxon>Bacillota</taxon>
        <taxon>Bacilli</taxon>
        <taxon>Bacillales</taxon>
        <taxon>Sporolactobacillaceae</taxon>
        <taxon>Sinobaca</taxon>
    </lineage>
</organism>
<dbReference type="Pfam" id="PF01743">
    <property type="entry name" value="PolyA_pol"/>
    <property type="match status" value="1"/>
</dbReference>
<evidence type="ECO:0000256" key="5">
    <source>
        <dbReference type="ARBA" id="ARBA00022694"/>
    </source>
</evidence>
<feature type="domain" description="CBS" evidence="13">
    <location>
        <begin position="312"/>
        <end position="371"/>
    </location>
</feature>
<dbReference type="Gene3D" id="3.10.580.10">
    <property type="entry name" value="CBS-domain"/>
    <property type="match status" value="2"/>
</dbReference>
<evidence type="ECO:0000256" key="12">
    <source>
        <dbReference type="RuleBase" id="RU003953"/>
    </source>
</evidence>
<evidence type="ECO:0000256" key="1">
    <source>
        <dbReference type="ARBA" id="ARBA00001946"/>
    </source>
</evidence>
<dbReference type="OrthoDB" id="9805698at2"/>
<evidence type="ECO:0000256" key="4">
    <source>
        <dbReference type="ARBA" id="ARBA00022679"/>
    </source>
</evidence>
<sequence>MEVILTHNKSDFDALASSVAAKKLHPEALVILHDDIQENVRHYLAIYRDHFSFIKRSDVDWRHVTTCILTDTGSPASAAEETDMLPEQAAVVIYDHHPPPKKKLKNYVYIMEPTGSATSILVNRIKEKQLDITSEEATLFGLGIYADTGSFMFSHTSKKDMEAVLYLMDYGMNLEIIRQFNEETLNKKQQKLFHQLLSKQETMEKNGVRITLCRITVPQLEGQLNTVTEKLLEMINTDAVITLVHTRNKSFIVGRSRTRRFSILSLVKPFGGSGHLGAAGLSLRGEPDAVYEQLCAVIPECMEPSTSARTIMSRPVKTVTSDTSVEDAYNLMLRFGHNGFPVVNENDELEGIISRRDLDKAMQHKLAHAPVKGYMSSNPYYAAETDSIEYVQKLMIQHNIGRVPVFGDSGTITGIISRTDMIDWMQQDTAYAVQKKKNIATYIKQYLQPPIAFLLEEIGIKAEKEGLHAYITGGMIRDLIMERPSEDMDIIIEGDAPSFAAAYAEEKMGTVHIHESFGTATVTLPDQIKVDFSSARTEYYERPASLPTVRHSNIREDLYRRDFTINAMAASICPGTFGDLLDFFKGWEDIKEKTLRVLHNLSYVEDPTRILRGLRFEYRLSFRMDERAERLAKEAGSSIKTLSNSRTINEMKLLFKETDPYFSLERLYELDVLDDFLPHAYWGFRAKEMLEHWAVPLYRESWFHYLLCLYMEKPDLLAKARFLAVSKEQKRFLESFIYLSGLPRSFYMQRLGTIHDALSSCRSEDLEAVSAYFKYALSDYAVSEALLDYQTKRQQLPLLRGTDLIAAGMTPSRDFRHYLFEVEKAALNGEMTTKQEALQFVTGRLQT</sequence>
<dbReference type="InterPro" id="IPR052390">
    <property type="entry name" value="tRNA_nt/polyA_polymerase"/>
</dbReference>
<keyword evidence="10 12" id="KW-0694">RNA-binding</keyword>
<evidence type="ECO:0000256" key="9">
    <source>
        <dbReference type="ARBA" id="ARBA00022842"/>
    </source>
</evidence>